<dbReference type="Proteomes" id="UP000694888">
    <property type="component" value="Unplaced"/>
</dbReference>
<evidence type="ECO:0000313" key="11">
    <source>
        <dbReference type="RefSeq" id="XP_005103085.1"/>
    </source>
</evidence>
<dbReference type="InterPro" id="IPR006751">
    <property type="entry name" value="TAFII55_prot_cons_reg"/>
</dbReference>
<comment type="subcellular location">
    <subcellularLocation>
        <location evidence="1">Nucleus</location>
    </subcellularLocation>
</comment>
<feature type="compositionally biased region" description="Acidic residues" evidence="7">
    <location>
        <begin position="234"/>
        <end position="243"/>
    </location>
</feature>
<protein>
    <submittedName>
        <fullName evidence="10 11">Transcription initiation factor TFIID subunit 7</fullName>
    </submittedName>
</protein>
<feature type="region of interest" description="Disordered" evidence="7">
    <location>
        <begin position="231"/>
        <end position="278"/>
    </location>
</feature>
<evidence type="ECO:0000256" key="1">
    <source>
        <dbReference type="ARBA" id="ARBA00004123"/>
    </source>
</evidence>
<keyword evidence="3" id="KW-0805">Transcription regulation</keyword>
<feature type="domain" description="TAFII55 protein conserved region" evidence="8">
    <location>
        <begin position="22"/>
        <end position="179"/>
    </location>
</feature>
<feature type="region of interest" description="Disordered" evidence="7">
    <location>
        <begin position="191"/>
        <end position="219"/>
    </location>
</feature>
<accession>A0ABM1VWU1</accession>
<dbReference type="GeneID" id="101853102"/>
<dbReference type="PANTHER" id="PTHR12228:SF0">
    <property type="entry name" value="TATA-BOX BINDING PROTEIN ASSOCIATED FACTOR 7"/>
    <property type="match status" value="1"/>
</dbReference>
<evidence type="ECO:0000313" key="12">
    <source>
        <dbReference type="RefSeq" id="XP_035826883.1"/>
    </source>
</evidence>
<evidence type="ECO:0000256" key="5">
    <source>
        <dbReference type="ARBA" id="ARBA00023242"/>
    </source>
</evidence>
<evidence type="ECO:0000259" key="8">
    <source>
        <dbReference type="SMART" id="SM01370"/>
    </source>
</evidence>
<feature type="compositionally biased region" description="Polar residues" evidence="7">
    <location>
        <begin position="257"/>
        <end position="278"/>
    </location>
</feature>
<keyword evidence="9" id="KW-1185">Reference proteome</keyword>
<evidence type="ECO:0000256" key="4">
    <source>
        <dbReference type="ARBA" id="ARBA00023163"/>
    </source>
</evidence>
<feature type="compositionally biased region" description="Polar residues" evidence="7">
    <location>
        <begin position="193"/>
        <end position="219"/>
    </location>
</feature>
<sequence>MMSGKGVKKKELPATSTDVYDLEQQFVLRLPSDAAAMLHEDLKDTSTVQLKDKLSIEMDPDMRHGRVRYGPDIFFAKLLDLPSIIESLKTLDKKTFYKTSDVCQMLVCKTEEDWTQDENESPRKKDKDKKYAWNHGLTLPLKNVRKRRFRKTLKKKYMEQPEIEKEVKRLFRYDAEAIDVKYEIIVDDEKSLSDSGTSQTLDASASVSTSQAHLTRTETSASMDVASFFGELSSSEEEEEEDKDVNIMDSGEDESRGPTTPRRNFDQSMSESQDTGMNDTVTAELQEKLKELVKQLEEIRERRSHQEDQLATQEEDTLKDEMQEAFNKLVQEENEKERELEILSAMLNQ</sequence>
<keyword evidence="4" id="KW-0804">Transcription</keyword>
<keyword evidence="6" id="KW-0175">Coiled coil</keyword>
<dbReference type="Pfam" id="PF04658">
    <property type="entry name" value="TAFII55_N"/>
    <property type="match status" value="1"/>
</dbReference>
<evidence type="ECO:0000256" key="6">
    <source>
        <dbReference type="SAM" id="Coils"/>
    </source>
</evidence>
<dbReference type="RefSeq" id="XP_035826883.1">
    <property type="nucleotide sequence ID" value="XM_035970990.1"/>
</dbReference>
<feature type="coiled-coil region" evidence="6">
    <location>
        <begin position="278"/>
        <end position="349"/>
    </location>
</feature>
<dbReference type="PANTHER" id="PTHR12228">
    <property type="entry name" value="TRANSCRIPTION INITIATION FACTOR TFIID 55 KD SUBUNIT-RELATED"/>
    <property type="match status" value="1"/>
</dbReference>
<comment type="similarity">
    <text evidence="2">Belongs to the TAF7 family.</text>
</comment>
<evidence type="ECO:0000313" key="10">
    <source>
        <dbReference type="RefSeq" id="XP_005103084.1"/>
    </source>
</evidence>
<dbReference type="InterPro" id="IPR037817">
    <property type="entry name" value="TAF7"/>
</dbReference>
<evidence type="ECO:0000256" key="3">
    <source>
        <dbReference type="ARBA" id="ARBA00023015"/>
    </source>
</evidence>
<dbReference type="RefSeq" id="XP_005103085.1">
    <property type="nucleotide sequence ID" value="XM_005103028.3"/>
</dbReference>
<evidence type="ECO:0000256" key="7">
    <source>
        <dbReference type="SAM" id="MobiDB-lite"/>
    </source>
</evidence>
<evidence type="ECO:0000256" key="2">
    <source>
        <dbReference type="ARBA" id="ARBA00009368"/>
    </source>
</evidence>
<dbReference type="SMART" id="SM01370">
    <property type="entry name" value="TAFII55_N"/>
    <property type="match status" value="1"/>
</dbReference>
<keyword evidence="5" id="KW-0539">Nucleus</keyword>
<name>A0ABM1VWU1_APLCA</name>
<dbReference type="CDD" id="cd08047">
    <property type="entry name" value="TAF7"/>
    <property type="match status" value="1"/>
</dbReference>
<reference evidence="10 11" key="1">
    <citation type="submission" date="2025-05" db="UniProtKB">
        <authorList>
            <consortium name="RefSeq"/>
        </authorList>
    </citation>
    <scope>IDENTIFICATION</scope>
</reference>
<proteinExistence type="inferred from homology"/>
<organism evidence="9 12">
    <name type="scientific">Aplysia californica</name>
    <name type="common">California sea hare</name>
    <dbReference type="NCBI Taxonomy" id="6500"/>
    <lineage>
        <taxon>Eukaryota</taxon>
        <taxon>Metazoa</taxon>
        <taxon>Spiralia</taxon>
        <taxon>Lophotrochozoa</taxon>
        <taxon>Mollusca</taxon>
        <taxon>Gastropoda</taxon>
        <taxon>Heterobranchia</taxon>
        <taxon>Euthyneura</taxon>
        <taxon>Tectipleura</taxon>
        <taxon>Aplysiida</taxon>
        <taxon>Aplysioidea</taxon>
        <taxon>Aplysiidae</taxon>
        <taxon>Aplysia</taxon>
    </lineage>
</organism>
<evidence type="ECO:0000313" key="9">
    <source>
        <dbReference type="Proteomes" id="UP000694888"/>
    </source>
</evidence>
<gene>
    <name evidence="10 11 12" type="primary">LOC101853102</name>
</gene>
<dbReference type="RefSeq" id="XP_005103084.1">
    <property type="nucleotide sequence ID" value="XM_005103027.3"/>
</dbReference>